<dbReference type="InterPro" id="IPR012910">
    <property type="entry name" value="Plug_dom"/>
</dbReference>
<evidence type="ECO:0000313" key="16">
    <source>
        <dbReference type="EMBL" id="MFC4595864.1"/>
    </source>
</evidence>
<evidence type="ECO:0000256" key="10">
    <source>
        <dbReference type="ARBA" id="ARBA00023237"/>
    </source>
</evidence>
<organism evidence="16 17">
    <name type="scientific">Sphingobium tyrosinilyticum</name>
    <dbReference type="NCBI Taxonomy" id="2715436"/>
    <lineage>
        <taxon>Bacteria</taxon>
        <taxon>Pseudomonadati</taxon>
        <taxon>Pseudomonadota</taxon>
        <taxon>Alphaproteobacteria</taxon>
        <taxon>Sphingomonadales</taxon>
        <taxon>Sphingomonadaceae</taxon>
        <taxon>Sphingobium</taxon>
    </lineage>
</organism>
<keyword evidence="13" id="KW-0732">Signal</keyword>
<feature type="signal peptide" evidence="13">
    <location>
        <begin position="1"/>
        <end position="30"/>
    </location>
</feature>
<dbReference type="InterPro" id="IPR036942">
    <property type="entry name" value="Beta-barrel_TonB_sf"/>
</dbReference>
<evidence type="ECO:0000256" key="8">
    <source>
        <dbReference type="ARBA" id="ARBA00023077"/>
    </source>
</evidence>
<dbReference type="RefSeq" id="WP_380806596.1">
    <property type="nucleotide sequence ID" value="NZ_JBHSFZ010000058.1"/>
</dbReference>
<evidence type="ECO:0000256" key="12">
    <source>
        <dbReference type="RuleBase" id="RU003357"/>
    </source>
</evidence>
<keyword evidence="16" id="KW-0675">Receptor</keyword>
<dbReference type="PROSITE" id="PS52016">
    <property type="entry name" value="TONB_DEPENDENT_REC_3"/>
    <property type="match status" value="1"/>
</dbReference>
<evidence type="ECO:0000256" key="11">
    <source>
        <dbReference type="PROSITE-ProRule" id="PRU01360"/>
    </source>
</evidence>
<keyword evidence="5 11" id="KW-0812">Transmembrane</keyword>
<name>A0ABV9F3Y2_9SPHN</name>
<dbReference type="PANTHER" id="PTHR32552">
    <property type="entry name" value="FERRICHROME IRON RECEPTOR-RELATED"/>
    <property type="match status" value="1"/>
</dbReference>
<keyword evidence="3 11" id="KW-1134">Transmembrane beta strand</keyword>
<sequence>MRSTKLVSCRKALLATAAAVAFGQGVTAWAAQGSAVQTSTSLERDEGGLTEIVVTAEKRETNLQHTPIAMSVLGSEDLKNRRIQSLTDLVGGTVPSLRIVPFFSRSSALIVGIRGIVPADPNQPSRDAGVGIYIDGVYLGRSQGLGMALLDVERIEVLKGPQGTLFGRNSTGGAVSITSRKPSGEFQLRQTVGVRNFGGYSGETHIDFPRFANLSLKVDGVLSKRGGTTKNPLGSADDFNTFDRRGIHGAALWEPNDGFSAQLDGDYSYDATTSYYIQLLEKNPAAPALAPLVQVQADRARTADIGVPQQPSIGRTYGVALNLNWTVDEDVKLRSISSYRHLTQSQFDNGLGAHSGPFIPNAAFSRYGLASLRQHQYSQELQLIGSAARLNYVAGLYYYHEAGEDNAWSPNSMRWNADGTVATPLPTLQAATPFPDRASNAKADSYAAFGQASWNPPVLNNVLHLTVGGRYTHDEKSGTLFKVNGAVTDFRFNISSDRFDPQVTLAADINRNAHLYGKWSTAYRAGGANARSINYRAFGPEHVEAWKQG</sequence>
<evidence type="ECO:0000259" key="14">
    <source>
        <dbReference type="Pfam" id="PF00593"/>
    </source>
</evidence>
<dbReference type="Pfam" id="PF07715">
    <property type="entry name" value="Plug"/>
    <property type="match status" value="1"/>
</dbReference>
<evidence type="ECO:0000256" key="2">
    <source>
        <dbReference type="ARBA" id="ARBA00022448"/>
    </source>
</evidence>
<keyword evidence="2 11" id="KW-0813">Transport</keyword>
<gene>
    <name evidence="16" type="ORF">ACFO3E_17010</name>
</gene>
<evidence type="ECO:0000256" key="3">
    <source>
        <dbReference type="ARBA" id="ARBA00022452"/>
    </source>
</evidence>
<proteinExistence type="inferred from homology"/>
<keyword evidence="4" id="KW-0410">Iron transport</keyword>
<dbReference type="EMBL" id="JBHSFZ010000058">
    <property type="protein sequence ID" value="MFC4595864.1"/>
    <property type="molecule type" value="Genomic_DNA"/>
</dbReference>
<dbReference type="Pfam" id="PF00593">
    <property type="entry name" value="TonB_dep_Rec_b-barrel"/>
    <property type="match status" value="1"/>
</dbReference>
<feature type="chain" id="PRO_5046517131" evidence="13">
    <location>
        <begin position="31"/>
        <end position="549"/>
    </location>
</feature>
<feature type="domain" description="TonB-dependent receptor-like beta-barrel" evidence="14">
    <location>
        <begin position="299"/>
        <end position="533"/>
    </location>
</feature>
<keyword evidence="8 12" id="KW-0798">TonB box</keyword>
<keyword evidence="9 11" id="KW-0472">Membrane</keyword>
<evidence type="ECO:0000256" key="5">
    <source>
        <dbReference type="ARBA" id="ARBA00022692"/>
    </source>
</evidence>
<dbReference type="PANTHER" id="PTHR32552:SF81">
    <property type="entry name" value="TONB-DEPENDENT OUTER MEMBRANE RECEPTOR"/>
    <property type="match status" value="1"/>
</dbReference>
<evidence type="ECO:0000259" key="15">
    <source>
        <dbReference type="Pfam" id="PF07715"/>
    </source>
</evidence>
<keyword evidence="6" id="KW-0408">Iron</keyword>
<comment type="caution">
    <text evidence="16">The sequence shown here is derived from an EMBL/GenBank/DDBJ whole genome shotgun (WGS) entry which is preliminary data.</text>
</comment>
<keyword evidence="17" id="KW-1185">Reference proteome</keyword>
<keyword evidence="7" id="KW-0406">Ion transport</keyword>
<evidence type="ECO:0000313" key="17">
    <source>
        <dbReference type="Proteomes" id="UP001595957"/>
    </source>
</evidence>
<dbReference type="InterPro" id="IPR039426">
    <property type="entry name" value="TonB-dep_rcpt-like"/>
</dbReference>
<dbReference type="Gene3D" id="2.40.170.20">
    <property type="entry name" value="TonB-dependent receptor, beta-barrel domain"/>
    <property type="match status" value="1"/>
</dbReference>
<dbReference type="Proteomes" id="UP001595957">
    <property type="component" value="Unassembled WGS sequence"/>
</dbReference>
<comment type="similarity">
    <text evidence="11 12">Belongs to the TonB-dependent receptor family.</text>
</comment>
<accession>A0ABV9F3Y2</accession>
<evidence type="ECO:0000256" key="1">
    <source>
        <dbReference type="ARBA" id="ARBA00004571"/>
    </source>
</evidence>
<evidence type="ECO:0000256" key="4">
    <source>
        <dbReference type="ARBA" id="ARBA00022496"/>
    </source>
</evidence>
<dbReference type="SUPFAM" id="SSF56935">
    <property type="entry name" value="Porins"/>
    <property type="match status" value="1"/>
</dbReference>
<dbReference type="InterPro" id="IPR000531">
    <property type="entry name" value="Beta-barrel_TonB"/>
</dbReference>
<reference evidence="17" key="1">
    <citation type="journal article" date="2019" name="Int. J. Syst. Evol. Microbiol.">
        <title>The Global Catalogue of Microorganisms (GCM) 10K type strain sequencing project: providing services to taxonomists for standard genome sequencing and annotation.</title>
        <authorList>
            <consortium name="The Broad Institute Genomics Platform"/>
            <consortium name="The Broad Institute Genome Sequencing Center for Infectious Disease"/>
            <person name="Wu L."/>
            <person name="Ma J."/>
        </authorList>
    </citation>
    <scope>NUCLEOTIDE SEQUENCE [LARGE SCALE GENOMIC DNA]</scope>
    <source>
        <strain evidence="17">NBRC 103632</strain>
    </source>
</reference>
<keyword evidence="10 11" id="KW-0998">Cell outer membrane</keyword>
<comment type="subcellular location">
    <subcellularLocation>
        <location evidence="1 11">Cell outer membrane</location>
        <topology evidence="1 11">Multi-pass membrane protein</topology>
    </subcellularLocation>
</comment>
<evidence type="ECO:0000256" key="7">
    <source>
        <dbReference type="ARBA" id="ARBA00023065"/>
    </source>
</evidence>
<evidence type="ECO:0000256" key="6">
    <source>
        <dbReference type="ARBA" id="ARBA00023004"/>
    </source>
</evidence>
<evidence type="ECO:0000256" key="13">
    <source>
        <dbReference type="SAM" id="SignalP"/>
    </source>
</evidence>
<protein>
    <submittedName>
        <fullName evidence="16">TonB-dependent receptor</fullName>
    </submittedName>
</protein>
<evidence type="ECO:0000256" key="9">
    <source>
        <dbReference type="ARBA" id="ARBA00023136"/>
    </source>
</evidence>
<feature type="domain" description="TonB-dependent receptor plug" evidence="15">
    <location>
        <begin position="63"/>
        <end position="174"/>
    </location>
</feature>